<sequence>MHTKQVFVSRNVVFEEFVFPCSLSATTSTNKHPMPICIPVPHTNPSPIDSANPITPLSPSDNNPSSDHSQSDTSLTPLSSLTVNSPSAPPVRKSTRHKTKPSYLQDYQCNSSIIPQQHHSGSFYPIHSFVSLASLSYLLPRSQ</sequence>
<feature type="compositionally biased region" description="Polar residues" evidence="1">
    <location>
        <begin position="45"/>
        <end position="57"/>
    </location>
</feature>
<evidence type="ECO:0000256" key="1">
    <source>
        <dbReference type="SAM" id="MobiDB-lite"/>
    </source>
</evidence>
<dbReference type="EMBL" id="KQ483483">
    <property type="protein sequence ID" value="KYP49113.1"/>
    <property type="molecule type" value="Genomic_DNA"/>
</dbReference>
<accession>A0A151S2T2</accession>
<feature type="region of interest" description="Disordered" evidence="1">
    <location>
        <begin position="38"/>
        <end position="102"/>
    </location>
</feature>
<dbReference type="AlphaFoldDB" id="A0A151S2T2"/>
<organism evidence="2 3">
    <name type="scientific">Cajanus cajan</name>
    <name type="common">Pigeon pea</name>
    <name type="synonym">Cajanus indicus</name>
    <dbReference type="NCBI Taxonomy" id="3821"/>
    <lineage>
        <taxon>Eukaryota</taxon>
        <taxon>Viridiplantae</taxon>
        <taxon>Streptophyta</taxon>
        <taxon>Embryophyta</taxon>
        <taxon>Tracheophyta</taxon>
        <taxon>Spermatophyta</taxon>
        <taxon>Magnoliopsida</taxon>
        <taxon>eudicotyledons</taxon>
        <taxon>Gunneridae</taxon>
        <taxon>Pentapetalae</taxon>
        <taxon>rosids</taxon>
        <taxon>fabids</taxon>
        <taxon>Fabales</taxon>
        <taxon>Fabaceae</taxon>
        <taxon>Papilionoideae</taxon>
        <taxon>50 kb inversion clade</taxon>
        <taxon>NPAAA clade</taxon>
        <taxon>indigoferoid/millettioid clade</taxon>
        <taxon>Phaseoleae</taxon>
        <taxon>Cajanus</taxon>
    </lineage>
</organism>
<gene>
    <name evidence="2" type="ORF">KK1_029145</name>
</gene>
<feature type="compositionally biased region" description="Low complexity" evidence="1">
    <location>
        <begin position="58"/>
        <end position="86"/>
    </location>
</feature>
<proteinExistence type="predicted"/>
<dbReference type="Gramene" id="C.cajan_28288.t">
    <property type="protein sequence ID" value="C.cajan_28288.t.cds1"/>
    <property type="gene ID" value="C.cajan_28288"/>
</dbReference>
<protein>
    <submittedName>
        <fullName evidence="2">Uncharacterized protein</fullName>
    </submittedName>
</protein>
<dbReference type="Proteomes" id="UP000075243">
    <property type="component" value="Unassembled WGS sequence"/>
</dbReference>
<name>A0A151S2T2_CAJCA</name>
<evidence type="ECO:0000313" key="2">
    <source>
        <dbReference type="EMBL" id="KYP49113.1"/>
    </source>
</evidence>
<keyword evidence="3" id="KW-1185">Reference proteome</keyword>
<reference evidence="2" key="1">
    <citation type="journal article" date="2012" name="Nat. Biotechnol.">
        <title>Draft genome sequence of pigeonpea (Cajanus cajan), an orphan legume crop of resource-poor farmers.</title>
        <authorList>
            <person name="Varshney R.K."/>
            <person name="Chen W."/>
            <person name="Li Y."/>
            <person name="Bharti A.K."/>
            <person name="Saxena R.K."/>
            <person name="Schlueter J.A."/>
            <person name="Donoghue M.T."/>
            <person name="Azam S."/>
            <person name="Fan G."/>
            <person name="Whaley A.M."/>
            <person name="Farmer A.D."/>
            <person name="Sheridan J."/>
            <person name="Iwata A."/>
            <person name="Tuteja R."/>
            <person name="Penmetsa R.V."/>
            <person name="Wu W."/>
            <person name="Upadhyaya H.D."/>
            <person name="Yang S.P."/>
            <person name="Shah T."/>
            <person name="Saxena K.B."/>
            <person name="Michael T."/>
            <person name="McCombie W.R."/>
            <person name="Yang B."/>
            <person name="Zhang G."/>
            <person name="Yang H."/>
            <person name="Wang J."/>
            <person name="Spillane C."/>
            <person name="Cook D.R."/>
            <person name="May G.D."/>
            <person name="Xu X."/>
            <person name="Jackson S.A."/>
        </authorList>
    </citation>
    <scope>NUCLEOTIDE SEQUENCE [LARGE SCALE GENOMIC DNA]</scope>
</reference>
<evidence type="ECO:0000313" key="3">
    <source>
        <dbReference type="Proteomes" id="UP000075243"/>
    </source>
</evidence>